<dbReference type="GO" id="GO:0071555">
    <property type="term" value="P:cell wall organization"/>
    <property type="evidence" value="ECO:0007669"/>
    <property type="project" value="UniProtKB-KW"/>
</dbReference>
<evidence type="ECO:0000256" key="11">
    <source>
        <dbReference type="ARBA" id="ARBA00022960"/>
    </source>
</evidence>
<evidence type="ECO:0000259" key="20">
    <source>
        <dbReference type="Pfam" id="PF00912"/>
    </source>
</evidence>
<evidence type="ECO:0000256" key="13">
    <source>
        <dbReference type="ARBA" id="ARBA00023136"/>
    </source>
</evidence>
<dbReference type="Gene3D" id="3.40.710.10">
    <property type="entry name" value="DD-peptidase/beta-lactamase superfamily"/>
    <property type="match status" value="2"/>
</dbReference>
<evidence type="ECO:0000256" key="17">
    <source>
        <dbReference type="ARBA" id="ARBA00049902"/>
    </source>
</evidence>
<keyword evidence="18" id="KW-0812">Transmembrane</keyword>
<dbReference type="GO" id="GO:0030288">
    <property type="term" value="C:outer membrane-bounded periplasmic space"/>
    <property type="evidence" value="ECO:0007669"/>
    <property type="project" value="TreeGrafter"/>
</dbReference>
<evidence type="ECO:0000256" key="3">
    <source>
        <dbReference type="ARBA" id="ARBA00007090"/>
    </source>
</evidence>
<dbReference type="GO" id="GO:0005886">
    <property type="term" value="C:plasma membrane"/>
    <property type="evidence" value="ECO:0007669"/>
    <property type="project" value="UniProtKB-SubCell"/>
</dbReference>
<dbReference type="Proteomes" id="UP000500961">
    <property type="component" value="Chromosome"/>
</dbReference>
<dbReference type="GO" id="GO:0009002">
    <property type="term" value="F:serine-type D-Ala-D-Ala carboxypeptidase activity"/>
    <property type="evidence" value="ECO:0007669"/>
    <property type="project" value="UniProtKB-EC"/>
</dbReference>
<keyword evidence="7" id="KW-0645">Protease</keyword>
<dbReference type="PANTHER" id="PTHR32282:SF11">
    <property type="entry name" value="PENICILLIN-BINDING PROTEIN 1B"/>
    <property type="match status" value="1"/>
</dbReference>
<dbReference type="InterPro" id="IPR050396">
    <property type="entry name" value="Glycosyltr_51/Transpeptidase"/>
</dbReference>
<evidence type="ECO:0000256" key="5">
    <source>
        <dbReference type="ARBA" id="ARBA00022475"/>
    </source>
</evidence>
<dbReference type="SUPFAM" id="SSF53955">
    <property type="entry name" value="Lysozyme-like"/>
    <property type="match status" value="1"/>
</dbReference>
<comment type="similarity">
    <text evidence="3">In the C-terminal section; belongs to the transpeptidase family.</text>
</comment>
<dbReference type="KEGG" id="ttz:FHG85_00720"/>
<keyword evidence="12" id="KW-0573">Peptidoglycan synthesis</keyword>
<dbReference type="PANTHER" id="PTHR32282">
    <property type="entry name" value="BINDING PROTEIN TRANSPEPTIDASE, PUTATIVE-RELATED"/>
    <property type="match status" value="1"/>
</dbReference>
<dbReference type="Gene3D" id="1.10.3810.10">
    <property type="entry name" value="Biosynthetic peptidoglycan transglycosylase-like"/>
    <property type="match status" value="1"/>
</dbReference>
<evidence type="ECO:0000256" key="1">
    <source>
        <dbReference type="ARBA" id="ARBA00004236"/>
    </source>
</evidence>
<sequence>MIRKFKFWFWGIFTFGILLTATLFTLIAFEFFGPMPTFKQLENPKSNIASEVISEDNVVLGNIYKEYRSFVDYHEISPNVINALIATEDARFHKHSGIDFRGLGRVIVKTVLIGNRSAGGGSTITQQLAKNLFPRNINGQENKIVRTLKLVLTKFKEWITAVKLERNYTKEEIAAMYLNVVEFGSNAFGIKAAAKTFFDTTPDSLKIEQAALLVGIVNAPTRYSPILNPEKSLARRNIVLGQMYRYGYISKQEFDSLSSIPIQLKYKLQTHNRGIATYFREMLRLFMTAKEPNPKRYYSHELYKEDSLLWETNPLYGWCNKNKKPDGTPYNIYTDGLKIYTTINSRMQRYAEEALRSHLKNDLQPALDNEIKNRGNRIFYDITTEQVKHILYSAMRQTQRYRGLVAAGASRDSIIENFNQKIPMRVFSWSGDKDTIMSPLDSIKYYKKILRSSFMAMDPHNGNIRAYIGGPDFRYFKYDMVRQGKRQVGSTIKPFLYTLAMQEGYSPCTKVPNVNQTFVVGDTIWSPRNSGRSKYDGQMVTLKWGLANSVNNISAWIMKQFSPEAVVEMIKQLGIRSHIEPVPSIFLGTFEFSLYEMVAAYSTFVNKGIRVEPIFVTRIEDKNGNVLSSFNTKKQEVISEQTAFLMINLLEGVVNQGTGIRLRYKYNLPGHIGGKTGTTQNHSDGWFMGITPNLVAGVWTGAEDRSVHFERISLGQGANMALPIFALFMKKVYADSTLNVSPDDDWQRPIIGGHINLDCEDQNTNYEINEIEIY</sequence>
<evidence type="ECO:0000256" key="2">
    <source>
        <dbReference type="ARBA" id="ARBA00004752"/>
    </source>
</evidence>
<gene>
    <name evidence="21" type="ORF">FHG85_00720</name>
</gene>
<name>A0A7D4C256_9BACT</name>
<dbReference type="GO" id="GO:0009252">
    <property type="term" value="P:peptidoglycan biosynthetic process"/>
    <property type="evidence" value="ECO:0007669"/>
    <property type="project" value="UniProtKB-KW"/>
</dbReference>
<evidence type="ECO:0000256" key="6">
    <source>
        <dbReference type="ARBA" id="ARBA00022645"/>
    </source>
</evidence>
<keyword evidence="13 18" id="KW-0472">Membrane</keyword>
<dbReference type="GO" id="GO:0008360">
    <property type="term" value="P:regulation of cell shape"/>
    <property type="evidence" value="ECO:0007669"/>
    <property type="project" value="UniProtKB-KW"/>
</dbReference>
<protein>
    <submittedName>
        <fullName evidence="21">Penicillin-binding protein</fullName>
    </submittedName>
</protein>
<evidence type="ECO:0000256" key="15">
    <source>
        <dbReference type="ARBA" id="ARBA00023316"/>
    </source>
</evidence>
<feature type="domain" description="Glycosyl transferase family 51" evidence="20">
    <location>
        <begin position="59"/>
        <end position="243"/>
    </location>
</feature>
<dbReference type="InterPro" id="IPR001460">
    <property type="entry name" value="PCN-bd_Tpept"/>
</dbReference>
<comment type="pathway">
    <text evidence="2">Cell wall biogenesis; peptidoglycan biosynthesis.</text>
</comment>
<evidence type="ECO:0000313" key="21">
    <source>
        <dbReference type="EMBL" id="QKG81184.1"/>
    </source>
</evidence>
<dbReference type="GO" id="GO:0008955">
    <property type="term" value="F:peptidoglycan glycosyltransferase activity"/>
    <property type="evidence" value="ECO:0007669"/>
    <property type="project" value="UniProtKB-EC"/>
</dbReference>
<dbReference type="Pfam" id="PF00912">
    <property type="entry name" value="Transgly"/>
    <property type="match status" value="1"/>
</dbReference>
<dbReference type="InterPro" id="IPR036950">
    <property type="entry name" value="PBP_transglycosylase"/>
</dbReference>
<keyword evidence="22" id="KW-1185">Reference proteome</keyword>
<dbReference type="GO" id="GO:0006508">
    <property type="term" value="P:proteolysis"/>
    <property type="evidence" value="ECO:0007669"/>
    <property type="project" value="UniProtKB-KW"/>
</dbReference>
<dbReference type="SUPFAM" id="SSF56601">
    <property type="entry name" value="beta-lactamase/transpeptidase-like"/>
    <property type="match status" value="1"/>
</dbReference>
<evidence type="ECO:0000256" key="10">
    <source>
        <dbReference type="ARBA" id="ARBA00022801"/>
    </source>
</evidence>
<keyword evidence="11" id="KW-0133">Cell shape</keyword>
<dbReference type="InterPro" id="IPR023346">
    <property type="entry name" value="Lysozyme-like_dom_sf"/>
</dbReference>
<accession>A0A7D4C256</accession>
<dbReference type="InterPro" id="IPR012338">
    <property type="entry name" value="Beta-lactam/transpept-like"/>
</dbReference>
<dbReference type="AlphaFoldDB" id="A0A7D4C256"/>
<dbReference type="Pfam" id="PF00905">
    <property type="entry name" value="Transpeptidase"/>
    <property type="match status" value="1"/>
</dbReference>
<evidence type="ECO:0000256" key="14">
    <source>
        <dbReference type="ARBA" id="ARBA00023268"/>
    </source>
</evidence>
<evidence type="ECO:0000256" key="18">
    <source>
        <dbReference type="SAM" id="Phobius"/>
    </source>
</evidence>
<keyword evidence="6" id="KW-0121">Carboxypeptidase</keyword>
<reference evidence="21 22" key="1">
    <citation type="submission" date="2019-07" db="EMBL/GenBank/DDBJ databases">
        <title>Thalassofilum flectens gen. nov., sp. nov., a novel moderate thermophilic anaerobe from a shallow sea hot spring in Kunashir Island (Russia), representing a new family in the order Bacteroidales, and proposal of Thalassofilacea fam. nov.</title>
        <authorList>
            <person name="Kochetkova T.V."/>
            <person name="Podosokorskaya O.A."/>
            <person name="Novikov A."/>
            <person name="Elcheninov A.G."/>
            <person name="Toshchakov S.V."/>
            <person name="Kublanov I.V."/>
        </authorList>
    </citation>
    <scope>NUCLEOTIDE SEQUENCE [LARGE SCALE GENOMIC DNA]</scope>
    <source>
        <strain evidence="21 22">38-H</strain>
    </source>
</reference>
<keyword evidence="15" id="KW-0961">Cell wall biogenesis/degradation</keyword>
<dbReference type="InterPro" id="IPR001264">
    <property type="entry name" value="Glyco_trans_51"/>
</dbReference>
<evidence type="ECO:0000259" key="19">
    <source>
        <dbReference type="Pfam" id="PF00905"/>
    </source>
</evidence>
<keyword evidence="9" id="KW-0808">Transferase</keyword>
<evidence type="ECO:0000256" key="8">
    <source>
        <dbReference type="ARBA" id="ARBA00022676"/>
    </source>
</evidence>
<evidence type="ECO:0000256" key="12">
    <source>
        <dbReference type="ARBA" id="ARBA00022984"/>
    </source>
</evidence>
<comment type="subcellular location">
    <subcellularLocation>
        <location evidence="1">Cell membrane</location>
    </subcellularLocation>
</comment>
<evidence type="ECO:0000256" key="16">
    <source>
        <dbReference type="ARBA" id="ARBA00034000"/>
    </source>
</evidence>
<comment type="catalytic activity">
    <reaction evidence="17">
        <text>[GlcNAc-(1-&gt;4)-Mur2Ac(oyl-L-Ala-gamma-D-Glu-L-Lys-D-Ala-D-Ala)](n)-di-trans,octa-cis-undecaprenyl diphosphate + beta-D-GlcNAc-(1-&gt;4)-Mur2Ac(oyl-L-Ala-gamma-D-Glu-L-Lys-D-Ala-D-Ala)-di-trans,octa-cis-undecaprenyl diphosphate = [GlcNAc-(1-&gt;4)-Mur2Ac(oyl-L-Ala-gamma-D-Glu-L-Lys-D-Ala-D-Ala)](n+1)-di-trans,octa-cis-undecaprenyl diphosphate + di-trans,octa-cis-undecaprenyl diphosphate + H(+)</text>
        <dbReference type="Rhea" id="RHEA:23708"/>
        <dbReference type="Rhea" id="RHEA-COMP:9602"/>
        <dbReference type="Rhea" id="RHEA-COMP:9603"/>
        <dbReference type="ChEBI" id="CHEBI:15378"/>
        <dbReference type="ChEBI" id="CHEBI:58405"/>
        <dbReference type="ChEBI" id="CHEBI:60033"/>
        <dbReference type="ChEBI" id="CHEBI:78435"/>
        <dbReference type="EC" id="2.4.99.28"/>
    </reaction>
</comment>
<comment type="catalytic activity">
    <reaction evidence="16">
        <text>Preferential cleavage: (Ac)2-L-Lys-D-Ala-|-D-Ala. Also transpeptidation of peptidyl-alanyl moieties that are N-acyl substituents of D-alanine.</text>
        <dbReference type="EC" id="3.4.16.4"/>
    </reaction>
</comment>
<evidence type="ECO:0000256" key="9">
    <source>
        <dbReference type="ARBA" id="ARBA00022679"/>
    </source>
</evidence>
<evidence type="ECO:0000313" key="22">
    <source>
        <dbReference type="Proteomes" id="UP000500961"/>
    </source>
</evidence>
<feature type="transmembrane region" description="Helical" evidence="18">
    <location>
        <begin position="7"/>
        <end position="29"/>
    </location>
</feature>
<keyword evidence="14" id="KW-0511">Multifunctional enzyme</keyword>
<evidence type="ECO:0000256" key="7">
    <source>
        <dbReference type="ARBA" id="ARBA00022670"/>
    </source>
</evidence>
<keyword evidence="5" id="KW-1003">Cell membrane</keyword>
<proteinExistence type="inferred from homology"/>
<dbReference type="EMBL" id="CP041345">
    <property type="protein sequence ID" value="QKG81184.1"/>
    <property type="molecule type" value="Genomic_DNA"/>
</dbReference>
<dbReference type="GO" id="GO:0008658">
    <property type="term" value="F:penicillin binding"/>
    <property type="evidence" value="ECO:0007669"/>
    <property type="project" value="InterPro"/>
</dbReference>
<keyword evidence="18" id="KW-1133">Transmembrane helix</keyword>
<comment type="similarity">
    <text evidence="4">In the N-terminal section; belongs to the glycosyltransferase 51 family.</text>
</comment>
<keyword evidence="8" id="KW-0328">Glycosyltransferase</keyword>
<evidence type="ECO:0000256" key="4">
    <source>
        <dbReference type="ARBA" id="ARBA00007739"/>
    </source>
</evidence>
<keyword evidence="10" id="KW-0378">Hydrolase</keyword>
<feature type="domain" description="Penicillin-binding protein transpeptidase" evidence="19">
    <location>
        <begin position="453"/>
        <end position="693"/>
    </location>
</feature>
<organism evidence="21 22">
    <name type="scientific">Tenuifilum thalassicum</name>
    <dbReference type="NCBI Taxonomy" id="2590900"/>
    <lineage>
        <taxon>Bacteria</taxon>
        <taxon>Pseudomonadati</taxon>
        <taxon>Bacteroidota</taxon>
        <taxon>Bacteroidia</taxon>
        <taxon>Bacteroidales</taxon>
        <taxon>Tenuifilaceae</taxon>
        <taxon>Tenuifilum</taxon>
    </lineage>
</organism>